<dbReference type="PROSITE" id="PS01031">
    <property type="entry name" value="SHSP"/>
    <property type="match status" value="1"/>
</dbReference>
<dbReference type="InterPro" id="IPR031107">
    <property type="entry name" value="Small_HSP"/>
</dbReference>
<dbReference type="AlphaFoldDB" id="A0A9D4U710"/>
<evidence type="ECO:0000256" key="3">
    <source>
        <dbReference type="RuleBase" id="RU003616"/>
    </source>
</evidence>
<keyword evidence="7" id="KW-1185">Reference proteome</keyword>
<gene>
    <name evidence="6" type="ORF">GOP47_0022834</name>
</gene>
<evidence type="ECO:0000313" key="6">
    <source>
        <dbReference type="EMBL" id="KAI5062295.1"/>
    </source>
</evidence>
<dbReference type="OrthoDB" id="1431247at2759"/>
<proteinExistence type="inferred from homology"/>
<dbReference type="Gene3D" id="2.60.40.790">
    <property type="match status" value="1"/>
</dbReference>
<evidence type="ECO:0000259" key="5">
    <source>
        <dbReference type="PROSITE" id="PS01031"/>
    </source>
</evidence>
<dbReference type="EMBL" id="JABFUD020000022">
    <property type="protein sequence ID" value="KAI5062295.1"/>
    <property type="molecule type" value="Genomic_DNA"/>
</dbReference>
<dbReference type="InterPro" id="IPR002068">
    <property type="entry name" value="A-crystallin/Hsp20_dom"/>
</dbReference>
<comment type="similarity">
    <text evidence="2 3">Belongs to the small heat shock protein (HSP20) family.</text>
</comment>
<dbReference type="InterPro" id="IPR008978">
    <property type="entry name" value="HSP20-like_chaperone"/>
</dbReference>
<feature type="region of interest" description="Disordered" evidence="4">
    <location>
        <begin position="103"/>
        <end position="128"/>
    </location>
</feature>
<evidence type="ECO:0000256" key="4">
    <source>
        <dbReference type="SAM" id="MobiDB-lite"/>
    </source>
</evidence>
<protein>
    <recommendedName>
        <fullName evidence="5">SHSP domain-containing protein</fullName>
    </recommendedName>
</protein>
<dbReference type="CDD" id="cd06464">
    <property type="entry name" value="ACD_sHsps-like"/>
    <property type="match status" value="1"/>
</dbReference>
<accession>A0A9D4U710</accession>
<evidence type="ECO:0000313" key="7">
    <source>
        <dbReference type="Proteomes" id="UP000886520"/>
    </source>
</evidence>
<reference evidence="6" key="1">
    <citation type="submission" date="2021-01" db="EMBL/GenBank/DDBJ databases">
        <title>Adiantum capillus-veneris genome.</title>
        <authorList>
            <person name="Fang Y."/>
            <person name="Liao Q."/>
        </authorList>
    </citation>
    <scope>NUCLEOTIDE SEQUENCE</scope>
    <source>
        <strain evidence="6">H3</strain>
        <tissue evidence="6">Leaf</tissue>
    </source>
</reference>
<dbReference type="PANTHER" id="PTHR11527">
    <property type="entry name" value="HEAT-SHOCK PROTEIN 20 FAMILY MEMBER"/>
    <property type="match status" value="1"/>
</dbReference>
<keyword evidence="1" id="KW-0346">Stress response</keyword>
<dbReference type="SUPFAM" id="SSF49764">
    <property type="entry name" value="HSP20-like chaperones"/>
    <property type="match status" value="1"/>
</dbReference>
<comment type="caution">
    <text evidence="6">The sequence shown here is derived from an EMBL/GenBank/DDBJ whole genome shotgun (WGS) entry which is preliminary data.</text>
</comment>
<sequence>MKQKDLDMSDVMRQLASLLSSASSAQYHTARRVCSLAAKRMDFSEAAARRLNRIASHLAATPQNSCASSLASMVCNSGSDTLSSSRKDSRLLFARQDSSHLPTYSREFRESQASNAGSVSQGSGPRDSRLLFARQGSHTLAYYMRECLDQRPCPAEGDGTPCKQLQSVDKGAELPEIALPPKSNCVKDSLDNYLNVEPLFARAANEEGNKVWPTIDTKHRGRESRVSYVVTIEVPGVQADGIRVEVNEDRLLVSGSRSPECWMDGFKQKEKATYHQKELSQGPFKAQWPLPKNINLDCVSAEFMDGFLRIILPKYAS</sequence>
<name>A0A9D4U710_ADICA</name>
<evidence type="ECO:0000256" key="2">
    <source>
        <dbReference type="PROSITE-ProRule" id="PRU00285"/>
    </source>
</evidence>
<organism evidence="6 7">
    <name type="scientific">Adiantum capillus-veneris</name>
    <name type="common">Maidenhair fern</name>
    <dbReference type="NCBI Taxonomy" id="13818"/>
    <lineage>
        <taxon>Eukaryota</taxon>
        <taxon>Viridiplantae</taxon>
        <taxon>Streptophyta</taxon>
        <taxon>Embryophyta</taxon>
        <taxon>Tracheophyta</taxon>
        <taxon>Polypodiopsida</taxon>
        <taxon>Polypodiidae</taxon>
        <taxon>Polypodiales</taxon>
        <taxon>Pteridineae</taxon>
        <taxon>Pteridaceae</taxon>
        <taxon>Vittarioideae</taxon>
        <taxon>Adiantum</taxon>
    </lineage>
</organism>
<dbReference type="Proteomes" id="UP000886520">
    <property type="component" value="Chromosome 22"/>
</dbReference>
<dbReference type="Pfam" id="PF00011">
    <property type="entry name" value="HSP20"/>
    <property type="match status" value="1"/>
</dbReference>
<evidence type="ECO:0000256" key="1">
    <source>
        <dbReference type="ARBA" id="ARBA00023016"/>
    </source>
</evidence>
<feature type="compositionally biased region" description="Polar residues" evidence="4">
    <location>
        <begin position="111"/>
        <end position="123"/>
    </location>
</feature>
<feature type="domain" description="SHSP" evidence="5">
    <location>
        <begin position="210"/>
        <end position="317"/>
    </location>
</feature>